<evidence type="ECO:0000313" key="1">
    <source>
        <dbReference type="EMBL" id="KAJ7546248.1"/>
    </source>
</evidence>
<dbReference type="Proteomes" id="UP001162992">
    <property type="component" value="Chromosome 8"/>
</dbReference>
<proteinExistence type="predicted"/>
<gene>
    <name evidence="1" type="ORF">O6H91_08G032000</name>
</gene>
<organism evidence="1 2">
    <name type="scientific">Diphasiastrum complanatum</name>
    <name type="common">Issler's clubmoss</name>
    <name type="synonym">Lycopodium complanatum</name>
    <dbReference type="NCBI Taxonomy" id="34168"/>
    <lineage>
        <taxon>Eukaryota</taxon>
        <taxon>Viridiplantae</taxon>
        <taxon>Streptophyta</taxon>
        <taxon>Embryophyta</taxon>
        <taxon>Tracheophyta</taxon>
        <taxon>Lycopodiopsida</taxon>
        <taxon>Lycopodiales</taxon>
        <taxon>Lycopodiaceae</taxon>
        <taxon>Lycopodioideae</taxon>
        <taxon>Diphasiastrum</taxon>
    </lineage>
</organism>
<protein>
    <submittedName>
        <fullName evidence="1">Uncharacterized protein</fullName>
    </submittedName>
</protein>
<name>A0ACC2CWI0_DIPCM</name>
<sequence>MGIFWASFWIGLILALASASGCLSKQRSSEYLLPKPEIKLEQKGGKVLAWPSHSAGLKETNNIGASLLELHSHGLLLPAYSDSAQICYVIQGRATSGLIDPNGKPTNVRYVRAGDVVLVLPGWPFWLWNTANFQTKALCVLDTATGVNPGSYKPFFLAGSKGNDTGGILHGFSRDILAHAWDVDEDHVERVLAAKEMDFIIKVKPEPRSHFSFDGSADFGEFTFNMQTARADAIERGGWLTFLNENKLPNLHEVDLGASLVKLNPGSLFSPQWLTNADQLVYVLKGRGKVEIARPRGKEAFSEQVEEGDMFVVPKLAPYVIVASDDNPFEWISFYTSSESRSMFLAGSESVFRSIPLDILAASFNVSSEILSKIESQRVNGRYILKFP</sequence>
<comment type="caution">
    <text evidence="1">The sequence shown here is derived from an EMBL/GenBank/DDBJ whole genome shotgun (WGS) entry which is preliminary data.</text>
</comment>
<accession>A0ACC2CWI0</accession>
<dbReference type="EMBL" id="CM055099">
    <property type="protein sequence ID" value="KAJ7546248.1"/>
    <property type="molecule type" value="Genomic_DNA"/>
</dbReference>
<reference evidence="2" key="1">
    <citation type="journal article" date="2024" name="Proc. Natl. Acad. Sci. U.S.A.">
        <title>Extraordinary preservation of gene collinearity over three hundred million years revealed in homosporous lycophytes.</title>
        <authorList>
            <person name="Li C."/>
            <person name="Wickell D."/>
            <person name="Kuo L.Y."/>
            <person name="Chen X."/>
            <person name="Nie B."/>
            <person name="Liao X."/>
            <person name="Peng D."/>
            <person name="Ji J."/>
            <person name="Jenkins J."/>
            <person name="Williams M."/>
            <person name="Shu S."/>
            <person name="Plott C."/>
            <person name="Barry K."/>
            <person name="Rajasekar S."/>
            <person name="Grimwood J."/>
            <person name="Han X."/>
            <person name="Sun S."/>
            <person name="Hou Z."/>
            <person name="He W."/>
            <person name="Dai G."/>
            <person name="Sun C."/>
            <person name="Schmutz J."/>
            <person name="Leebens-Mack J.H."/>
            <person name="Li F.W."/>
            <person name="Wang L."/>
        </authorList>
    </citation>
    <scope>NUCLEOTIDE SEQUENCE [LARGE SCALE GENOMIC DNA]</scope>
    <source>
        <strain evidence="2">cv. PW_Plant_1</strain>
    </source>
</reference>
<evidence type="ECO:0000313" key="2">
    <source>
        <dbReference type="Proteomes" id="UP001162992"/>
    </source>
</evidence>
<keyword evidence="2" id="KW-1185">Reference proteome</keyword>